<dbReference type="InterPro" id="IPR001036">
    <property type="entry name" value="Acrflvin-R"/>
</dbReference>
<dbReference type="RefSeq" id="WP_371386383.1">
    <property type="nucleotide sequence ID" value="NZ_JBGLYH010000020.1"/>
</dbReference>
<feature type="transmembrane region" description="Helical" evidence="1">
    <location>
        <begin position="989"/>
        <end position="1007"/>
    </location>
</feature>
<dbReference type="Gene3D" id="3.30.2090.10">
    <property type="entry name" value="Multidrug efflux transporter AcrB TolC docking domain, DN and DC subdomains"/>
    <property type="match status" value="2"/>
</dbReference>
<dbReference type="SUPFAM" id="SSF82714">
    <property type="entry name" value="Multidrug efflux transporter AcrB TolC docking domain, DN and DC subdomains"/>
    <property type="match status" value="2"/>
</dbReference>
<feature type="transmembrane region" description="Helical" evidence="1">
    <location>
        <begin position="908"/>
        <end position="927"/>
    </location>
</feature>
<feature type="transmembrane region" description="Helical" evidence="1">
    <location>
        <begin position="363"/>
        <end position="383"/>
    </location>
</feature>
<organism evidence="2 3">
    <name type="scientific">Pseudodesulfovibrio karagichevae</name>
    <dbReference type="NCBI Taxonomy" id="3239305"/>
    <lineage>
        <taxon>Bacteria</taxon>
        <taxon>Pseudomonadati</taxon>
        <taxon>Thermodesulfobacteriota</taxon>
        <taxon>Desulfovibrionia</taxon>
        <taxon>Desulfovibrionales</taxon>
        <taxon>Desulfovibrionaceae</taxon>
    </lineage>
</organism>
<dbReference type="SUPFAM" id="SSF82866">
    <property type="entry name" value="Multidrug efflux transporter AcrB transmembrane domain"/>
    <property type="match status" value="2"/>
</dbReference>
<evidence type="ECO:0000313" key="3">
    <source>
        <dbReference type="Proteomes" id="UP001568698"/>
    </source>
</evidence>
<comment type="caution">
    <text evidence="2">The sequence shown here is derived from an EMBL/GenBank/DDBJ whole genome shotgun (WGS) entry which is preliminary data.</text>
</comment>
<sequence length="1057" mass="115172">MDIVGTAIRKPVAVLVGVILVVMFGTVALLGLPYQLSPNVTEPVITVTTTWTGATPYEMERDVAEEQEKVLKGIPALTQMESANYNARTELTLKFEIGTEIDSALLRVSNKLDEVPEYPDGVDRPIISATGASTSPVIWLVLETLPGNDRDVTTYQTFFENDIRQYIERVEGVAELFIGGGREDEMDVIVDPVKLASYNLTATELIDVLKSENVSVSAGTLGVGRRDYRIRTPADFKTPEDIESVVISSSGQYRVTLGDVATVARGNEKHTVAMLYNGETGMVVGVRPEPGTNILTMTDQVHKVIQDLNDGPLAEQGVRFNWVYDQRPYINGAIDLVKRNILIGSILAIVVLFVFLQSFSSTIIVAVSIPVSIVGAFIMFAAAGRSLNIVSMAGISFAVGMLVDNAIVVLENVDRHRQMGKSPFRAAYDGASEVWGAVLASTLTTVAVFLPVVFMEQEAGQLFKDIAIAVTCAIALSMLVSVLVIPMLANQFYRIADRKTQREAASGGPRTPAGLSLAKRALVPLTRIGGKLSDWIIGLLAWAIDNWRTRLITVLGLTAVSVLMVVTMFPKMEYLPQGNRNLILNILIPPPGLSFEERDDIGKYIFDQVKPRFRKEVNGEPGVDELFYVSAPTINLFGVISTQEQNAGALIPMFMRIINSIPGMFGVSLQASIFEQGLGEGRVINVDFSGDDLNQLVATAGAMFGMTMQAIHGAQIRPIPSLELLYPEVRFHPYRDRLKAVGLSSEDLGTAIDVILDGKKVGDFKEEGKKKIDLVLKASAEEVATPEELYSQLVATPDGWAVPLSSLADMENTYGVTQIRHLERRRTITLQVTPPVEMPLQSAMEIIQQQLLPKVEQAGLMHGVSVRLSGAADKLTVTRDALKWNFILAMIITYLLMAALFENFIYPLIIMFTVPLAGAGGFMGLRLENLLIAPQPLDILTMLGFVILIGVVVNNAILIVHQSLNNVRDQGMDYKDAVLDATRTRLRPIYMSATTSVFGMLPLAVAPGPGSELYRGLGAVVLGGLALSTVFTVFVIPALLMFIIPMEKKGGRQEEEA</sequence>
<dbReference type="Proteomes" id="UP001568698">
    <property type="component" value="Unassembled WGS sequence"/>
</dbReference>
<dbReference type="Gene3D" id="3.30.70.1320">
    <property type="entry name" value="Multidrug efflux transporter AcrB pore domain like"/>
    <property type="match status" value="1"/>
</dbReference>
<keyword evidence="1" id="KW-0812">Transmembrane</keyword>
<protein>
    <submittedName>
        <fullName evidence="2">Efflux RND transporter permease subunit</fullName>
    </submittedName>
</protein>
<feature type="transmembrane region" description="Helical" evidence="1">
    <location>
        <begin position="466"/>
        <end position="489"/>
    </location>
</feature>
<feature type="transmembrane region" description="Helical" evidence="1">
    <location>
        <begin position="434"/>
        <end position="454"/>
    </location>
</feature>
<keyword evidence="1" id="KW-0472">Membrane</keyword>
<dbReference type="EMBL" id="JBGLYH010000020">
    <property type="protein sequence ID" value="MEZ7196862.1"/>
    <property type="molecule type" value="Genomic_DNA"/>
</dbReference>
<accession>A0ABV4K1M5</accession>
<dbReference type="PANTHER" id="PTHR32063:SF0">
    <property type="entry name" value="SWARMING MOTILITY PROTEIN SWRC"/>
    <property type="match status" value="1"/>
</dbReference>
<dbReference type="Gene3D" id="3.30.70.1440">
    <property type="entry name" value="Multidrug efflux transporter AcrB pore domain"/>
    <property type="match status" value="1"/>
</dbReference>
<feature type="transmembrane region" description="Helical" evidence="1">
    <location>
        <begin position="12"/>
        <end position="34"/>
    </location>
</feature>
<dbReference type="PRINTS" id="PR00702">
    <property type="entry name" value="ACRIFLAVINRP"/>
</dbReference>
<keyword evidence="1" id="KW-1133">Transmembrane helix</keyword>
<feature type="transmembrane region" description="Helical" evidence="1">
    <location>
        <begin position="551"/>
        <end position="570"/>
    </location>
</feature>
<reference evidence="2 3" key="1">
    <citation type="submission" date="2024-08" db="EMBL/GenBank/DDBJ databases">
        <title>Sulfate-reducing bacteria isolated from formation water of the oil field in Kazakhstan and description of Pseudodesulfovibrio sp.</title>
        <authorList>
            <person name="Bidzhieva S.K."/>
            <person name="Tourova T.P."/>
            <person name="Grouzdev D.S."/>
            <person name="Beletsky A.V."/>
            <person name="Sokolova D.S."/>
            <person name="Samigullina S.R."/>
            <person name="Poltaraus A.B."/>
            <person name="Avtukh A.N."/>
            <person name="Tereshina V.M."/>
            <person name="Zhaparov N.S."/>
            <person name="Mardanov A.V."/>
            <person name="Nazina T.N."/>
        </authorList>
    </citation>
    <scope>NUCLEOTIDE SEQUENCE [LARGE SCALE GENOMIC DNA]</scope>
    <source>
        <strain evidence="2 3">9FUS</strain>
    </source>
</reference>
<dbReference type="Pfam" id="PF00873">
    <property type="entry name" value="ACR_tran"/>
    <property type="match status" value="1"/>
</dbReference>
<feature type="transmembrane region" description="Helical" evidence="1">
    <location>
        <begin position="336"/>
        <end position="356"/>
    </location>
</feature>
<dbReference type="SUPFAM" id="SSF82693">
    <property type="entry name" value="Multidrug efflux transporter AcrB pore domain, PN1, PN2, PC1 and PC2 subdomains"/>
    <property type="match status" value="2"/>
</dbReference>
<feature type="transmembrane region" description="Helical" evidence="1">
    <location>
        <begin position="939"/>
        <end position="960"/>
    </location>
</feature>
<name>A0ABV4K1M5_9BACT</name>
<feature type="transmembrane region" description="Helical" evidence="1">
    <location>
        <begin position="884"/>
        <end position="901"/>
    </location>
</feature>
<feature type="transmembrane region" description="Helical" evidence="1">
    <location>
        <begin position="389"/>
        <end position="413"/>
    </location>
</feature>
<dbReference type="Gene3D" id="1.20.1640.10">
    <property type="entry name" value="Multidrug efflux transporter AcrB transmembrane domain"/>
    <property type="match status" value="2"/>
</dbReference>
<dbReference type="InterPro" id="IPR027463">
    <property type="entry name" value="AcrB_DN_DC_subdom"/>
</dbReference>
<evidence type="ECO:0000313" key="2">
    <source>
        <dbReference type="EMBL" id="MEZ7196862.1"/>
    </source>
</evidence>
<feature type="transmembrane region" description="Helical" evidence="1">
    <location>
        <begin position="1019"/>
        <end position="1044"/>
    </location>
</feature>
<proteinExistence type="predicted"/>
<dbReference type="Gene3D" id="3.30.70.1430">
    <property type="entry name" value="Multidrug efflux transporter AcrB pore domain"/>
    <property type="match status" value="2"/>
</dbReference>
<gene>
    <name evidence="2" type="ORF">AB6M95_08895</name>
</gene>
<dbReference type="PANTHER" id="PTHR32063">
    <property type="match status" value="1"/>
</dbReference>
<keyword evidence="3" id="KW-1185">Reference proteome</keyword>
<evidence type="ECO:0000256" key="1">
    <source>
        <dbReference type="SAM" id="Phobius"/>
    </source>
</evidence>